<dbReference type="CDD" id="cd11033">
    <property type="entry name" value="CYP142-like"/>
    <property type="match status" value="1"/>
</dbReference>
<keyword evidence="4" id="KW-0560">Oxidoreductase</keyword>
<dbReference type="Gene3D" id="1.10.630.10">
    <property type="entry name" value="Cytochrome P450"/>
    <property type="match status" value="1"/>
</dbReference>
<dbReference type="InterPro" id="IPR017972">
    <property type="entry name" value="Cyt_P450_CS"/>
</dbReference>
<dbReference type="PRINTS" id="PR00385">
    <property type="entry name" value="P450"/>
</dbReference>
<evidence type="ECO:0000256" key="2">
    <source>
        <dbReference type="ARBA" id="ARBA00022617"/>
    </source>
</evidence>
<dbReference type="GO" id="GO:0008395">
    <property type="term" value="F:steroid hydroxylase activity"/>
    <property type="evidence" value="ECO:0007669"/>
    <property type="project" value="TreeGrafter"/>
</dbReference>
<protein>
    <submittedName>
        <fullName evidence="7">Unannotated protein</fullName>
    </submittedName>
</protein>
<dbReference type="PANTHER" id="PTHR46696">
    <property type="entry name" value="P450, PUTATIVE (EUROFUNG)-RELATED"/>
    <property type="match status" value="1"/>
</dbReference>
<evidence type="ECO:0000256" key="6">
    <source>
        <dbReference type="ARBA" id="ARBA00023033"/>
    </source>
</evidence>
<evidence type="ECO:0000313" key="8">
    <source>
        <dbReference type="EMBL" id="CAB4883961.1"/>
    </source>
</evidence>
<keyword evidence="6" id="KW-0503">Monooxygenase</keyword>
<organism evidence="7">
    <name type="scientific">freshwater metagenome</name>
    <dbReference type="NCBI Taxonomy" id="449393"/>
    <lineage>
        <taxon>unclassified sequences</taxon>
        <taxon>metagenomes</taxon>
        <taxon>ecological metagenomes</taxon>
    </lineage>
</organism>
<dbReference type="InterPro" id="IPR001128">
    <property type="entry name" value="Cyt_P450"/>
</dbReference>
<dbReference type="GO" id="GO:0006707">
    <property type="term" value="P:cholesterol catabolic process"/>
    <property type="evidence" value="ECO:0007669"/>
    <property type="project" value="TreeGrafter"/>
</dbReference>
<keyword evidence="2" id="KW-0349">Heme</keyword>
<evidence type="ECO:0000256" key="4">
    <source>
        <dbReference type="ARBA" id="ARBA00023002"/>
    </source>
</evidence>
<proteinExistence type="inferred from homology"/>
<dbReference type="SUPFAM" id="SSF48264">
    <property type="entry name" value="Cytochrome P450"/>
    <property type="match status" value="1"/>
</dbReference>
<name>A0A6J6WE72_9ZZZZ</name>
<dbReference type="EMBL" id="CAEZZP010000122">
    <property type="protein sequence ID" value="CAB4782359.1"/>
    <property type="molecule type" value="Genomic_DNA"/>
</dbReference>
<evidence type="ECO:0000256" key="1">
    <source>
        <dbReference type="ARBA" id="ARBA00010617"/>
    </source>
</evidence>
<dbReference type="GO" id="GO:0036199">
    <property type="term" value="F:cholest-4-en-3-one 26-monooxygenase activity"/>
    <property type="evidence" value="ECO:0007669"/>
    <property type="project" value="TreeGrafter"/>
</dbReference>
<keyword evidence="3" id="KW-0479">Metal-binding</keyword>
<dbReference type="PRINTS" id="PR00359">
    <property type="entry name" value="BP450"/>
</dbReference>
<sequence length="419" mass="46867">MSDRQPANVEEAGYAFVIPDSYADEDFFYRACAMLREQDPVHWVNGEGLGFNSFWAITKSADIFDIEARNKIFLNEPRPVLSDAASDRQRAENGDMLRTLIHVDDPEHRDLRGVTSEWFLPKNLAKLEGMLDMYANRYVDKMYSLGGQCDFAKDIAMMFPLNVILSILGLPESDYGRMLKLTQELFGSQDEDMQRGSEPIDLIAVVQDFFAYFTNLTEERRANPTDDMASVVANARINGEELTMIQTISYYVIAATAGHDTTASAIAGGMHALIENPDQLARLKNDLSLLNTAADEIIRWVTPVKHFMRTATEDFPLGGKVIKAGDSVLLSYPSGNRDTDAFVDPENFDIGRSPNKHLSFGFGVHYCLGAMLARMEIKAFLKALLPRLESIELAGEPKWMKTIFVGGLKTLPIKYTMTA</sequence>
<accession>A0A6J6WE72</accession>
<dbReference type="InterPro" id="IPR002397">
    <property type="entry name" value="Cyt_P450_B"/>
</dbReference>
<gene>
    <name evidence="7" type="ORF">UFOPK2880_01528</name>
    <name evidence="8" type="ORF">UFOPK3304_01934</name>
</gene>
<reference evidence="7" key="1">
    <citation type="submission" date="2020-05" db="EMBL/GenBank/DDBJ databases">
        <authorList>
            <person name="Chiriac C."/>
            <person name="Salcher M."/>
            <person name="Ghai R."/>
            <person name="Kavagutti S V."/>
        </authorList>
    </citation>
    <scope>NUCLEOTIDE SEQUENCE</scope>
</reference>
<dbReference type="FunFam" id="1.10.630.10:FF:000018">
    <property type="entry name" value="Cytochrome P450 monooxygenase"/>
    <property type="match status" value="1"/>
</dbReference>
<dbReference type="PANTHER" id="PTHR46696:SF4">
    <property type="entry name" value="BIOTIN BIOSYNTHESIS CYTOCHROME P450"/>
    <property type="match status" value="1"/>
</dbReference>
<dbReference type="EMBL" id="CAFBLJ010000184">
    <property type="protein sequence ID" value="CAB4883961.1"/>
    <property type="molecule type" value="Genomic_DNA"/>
</dbReference>
<dbReference type="InterPro" id="IPR036396">
    <property type="entry name" value="Cyt_P450_sf"/>
</dbReference>
<dbReference type="GO" id="GO:0020037">
    <property type="term" value="F:heme binding"/>
    <property type="evidence" value="ECO:0007669"/>
    <property type="project" value="InterPro"/>
</dbReference>
<dbReference type="PROSITE" id="PS00086">
    <property type="entry name" value="CYTOCHROME_P450"/>
    <property type="match status" value="1"/>
</dbReference>
<dbReference type="Pfam" id="PF00067">
    <property type="entry name" value="p450"/>
    <property type="match status" value="1"/>
</dbReference>
<evidence type="ECO:0000256" key="5">
    <source>
        <dbReference type="ARBA" id="ARBA00023004"/>
    </source>
</evidence>
<evidence type="ECO:0000313" key="7">
    <source>
        <dbReference type="EMBL" id="CAB4782359.1"/>
    </source>
</evidence>
<keyword evidence="5" id="KW-0408">Iron</keyword>
<comment type="similarity">
    <text evidence="1">Belongs to the cytochrome P450 family.</text>
</comment>
<dbReference type="AlphaFoldDB" id="A0A6J6WE72"/>
<dbReference type="GO" id="GO:0005506">
    <property type="term" value="F:iron ion binding"/>
    <property type="evidence" value="ECO:0007669"/>
    <property type="project" value="InterPro"/>
</dbReference>
<evidence type="ECO:0000256" key="3">
    <source>
        <dbReference type="ARBA" id="ARBA00022723"/>
    </source>
</evidence>